<keyword evidence="1" id="KW-0732">Signal</keyword>
<dbReference type="RefSeq" id="WP_124538728.1">
    <property type="nucleotide sequence ID" value="NZ_QUSW01000001.1"/>
</dbReference>
<comment type="caution">
    <text evidence="3">The sequence shown here is derived from an EMBL/GenBank/DDBJ whole genome shotgun (WGS) entry which is preliminary data.</text>
</comment>
<proteinExistence type="predicted"/>
<dbReference type="Pfam" id="PF00174">
    <property type="entry name" value="Oxidored_molyb"/>
    <property type="match status" value="1"/>
</dbReference>
<dbReference type="EMBL" id="QUSW01000001">
    <property type="protein sequence ID" value="RQP26057.1"/>
    <property type="molecule type" value="Genomic_DNA"/>
</dbReference>
<accession>A0A3N7HUP8</accession>
<dbReference type="InterPro" id="IPR036374">
    <property type="entry name" value="OxRdtase_Mopterin-bd_sf"/>
</dbReference>
<keyword evidence="4" id="KW-1185">Reference proteome</keyword>
<dbReference type="OrthoDB" id="9798763at2"/>
<feature type="chain" id="PRO_5017970807" description="Oxidoreductase molybdopterin-binding domain-containing protein" evidence="1">
    <location>
        <begin position="31"/>
        <end position="174"/>
    </location>
</feature>
<sequence>MHLLLSAKPRLAVLCTALWAVLCASPSAWALDPPAGKVILTVTGEVANRNAPEGAAFDMAMLQKLPQRSFMTRTPWYAEPRKFTGVALADLLAAVGSKARTAKAVALNDYRVEFPVDDALKGDVLVAYALDDKPMLVRDKGPLVLMYPFDARPELRNAVNYSRAAWQLKALELR</sequence>
<name>A0A3N7HUP8_9BURK</name>
<reference evidence="3 4" key="1">
    <citation type="submission" date="2018-08" db="EMBL/GenBank/DDBJ databases">
        <authorList>
            <person name="Khan S.A."/>
            <person name="Jeon C.O."/>
            <person name="Chun B.H."/>
            <person name="Jeong S.E."/>
        </authorList>
    </citation>
    <scope>NUCLEOTIDE SEQUENCE [LARGE SCALE GENOMIC DNA]</scope>
    <source>
        <strain evidence="3 4">S-16</strain>
    </source>
</reference>
<dbReference type="AlphaFoldDB" id="A0A3N7HUP8"/>
<evidence type="ECO:0000259" key="2">
    <source>
        <dbReference type="Pfam" id="PF00174"/>
    </source>
</evidence>
<reference evidence="3 4" key="2">
    <citation type="submission" date="2018-12" db="EMBL/GenBank/DDBJ databases">
        <title>Rhizobacter gummiphilus sp. nov., a rubber-degrading bacterium isolated from the soil of a botanical garden in Japan.</title>
        <authorList>
            <person name="Shunsuke S.S."/>
        </authorList>
    </citation>
    <scope>NUCLEOTIDE SEQUENCE [LARGE SCALE GENOMIC DNA]</scope>
    <source>
        <strain evidence="3 4">S-16</strain>
    </source>
</reference>
<evidence type="ECO:0000313" key="3">
    <source>
        <dbReference type="EMBL" id="RQP26057.1"/>
    </source>
</evidence>
<organism evidence="3 4">
    <name type="scientific">Piscinibacter terrae</name>
    <dbReference type="NCBI Taxonomy" id="2496871"/>
    <lineage>
        <taxon>Bacteria</taxon>
        <taxon>Pseudomonadati</taxon>
        <taxon>Pseudomonadota</taxon>
        <taxon>Betaproteobacteria</taxon>
        <taxon>Burkholderiales</taxon>
        <taxon>Sphaerotilaceae</taxon>
        <taxon>Piscinibacter</taxon>
    </lineage>
</organism>
<protein>
    <recommendedName>
        <fullName evidence="2">Oxidoreductase molybdopterin-binding domain-containing protein</fullName>
    </recommendedName>
</protein>
<dbReference type="InterPro" id="IPR000572">
    <property type="entry name" value="OxRdtase_Mopterin-bd_dom"/>
</dbReference>
<gene>
    <name evidence="3" type="ORF">DZC73_03150</name>
</gene>
<dbReference type="Gene3D" id="3.90.420.10">
    <property type="entry name" value="Oxidoreductase, molybdopterin-binding domain"/>
    <property type="match status" value="1"/>
</dbReference>
<feature type="signal peptide" evidence="1">
    <location>
        <begin position="1"/>
        <end position="30"/>
    </location>
</feature>
<dbReference type="Proteomes" id="UP000267464">
    <property type="component" value="Unassembled WGS sequence"/>
</dbReference>
<dbReference type="SUPFAM" id="SSF56524">
    <property type="entry name" value="Oxidoreductase molybdopterin-binding domain"/>
    <property type="match status" value="1"/>
</dbReference>
<feature type="domain" description="Oxidoreductase molybdopterin-binding" evidence="2">
    <location>
        <begin position="74"/>
        <end position="147"/>
    </location>
</feature>
<evidence type="ECO:0000256" key="1">
    <source>
        <dbReference type="SAM" id="SignalP"/>
    </source>
</evidence>
<evidence type="ECO:0000313" key="4">
    <source>
        <dbReference type="Proteomes" id="UP000267464"/>
    </source>
</evidence>